<feature type="binding site" evidence="4">
    <location>
        <position position="93"/>
    </location>
    <ligand>
        <name>Zn(2+)</name>
        <dbReference type="ChEBI" id="CHEBI:29105"/>
    </ligand>
</feature>
<evidence type="ECO:0000313" key="5">
    <source>
        <dbReference type="EMBL" id="GES20363.1"/>
    </source>
</evidence>
<keyword evidence="6" id="KW-1185">Reference proteome</keyword>
<comment type="function">
    <text evidence="4">Involved in the maturation of [NiFe] hydrogenases. Required for nickel insertion into the metal center of the hydrogenase.</text>
</comment>
<organism evidence="5 6">
    <name type="scientific">Acrocarpospora pleiomorpha</name>
    <dbReference type="NCBI Taxonomy" id="90975"/>
    <lineage>
        <taxon>Bacteria</taxon>
        <taxon>Bacillati</taxon>
        <taxon>Actinomycetota</taxon>
        <taxon>Actinomycetes</taxon>
        <taxon>Streptosporangiales</taxon>
        <taxon>Streptosporangiaceae</taxon>
        <taxon>Acrocarpospora</taxon>
    </lineage>
</organism>
<evidence type="ECO:0000256" key="1">
    <source>
        <dbReference type="ARBA" id="ARBA00022596"/>
    </source>
</evidence>
<dbReference type="AlphaFoldDB" id="A0A5M3XMI5"/>
<comment type="similarity">
    <text evidence="4">Belongs to the HypA/HybF family.</text>
</comment>
<dbReference type="EMBL" id="BLAF01000016">
    <property type="protein sequence ID" value="GES20363.1"/>
    <property type="molecule type" value="Genomic_DNA"/>
</dbReference>
<dbReference type="GO" id="GO:0016151">
    <property type="term" value="F:nickel cation binding"/>
    <property type="evidence" value="ECO:0007669"/>
    <property type="project" value="UniProtKB-UniRule"/>
</dbReference>
<keyword evidence="3 4" id="KW-0862">Zinc</keyword>
<dbReference type="Proteomes" id="UP000377595">
    <property type="component" value="Unassembled WGS sequence"/>
</dbReference>
<reference evidence="5 6" key="1">
    <citation type="submission" date="2019-10" db="EMBL/GenBank/DDBJ databases">
        <title>Whole genome shotgun sequence of Acrocarpospora pleiomorpha NBRC 16267.</title>
        <authorList>
            <person name="Ichikawa N."/>
            <person name="Kimura A."/>
            <person name="Kitahashi Y."/>
            <person name="Komaki H."/>
            <person name="Oguchi A."/>
        </authorList>
    </citation>
    <scope>NUCLEOTIDE SEQUENCE [LARGE SCALE GENOMIC DNA]</scope>
    <source>
        <strain evidence="5 6">NBRC 16267</strain>
    </source>
</reference>
<dbReference type="Pfam" id="PF01155">
    <property type="entry name" value="HypA"/>
    <property type="match status" value="1"/>
</dbReference>
<sequence>MPMHETGLCDAIVLAVLRRAEGRRVTAVRVRVGGHAGGHEVDPAVIDQGFRVAAAGTAAQDADVDVVIEPLSVRCRDCDSHGPALDAPALVACPRCGGVDIEVTGGTDVQLEAITFEPLPTGGGVL</sequence>
<dbReference type="InterPro" id="IPR000688">
    <property type="entry name" value="HypA/HybF"/>
</dbReference>
<protein>
    <recommendedName>
        <fullName evidence="4">Hydrogenase maturation factor HypA</fullName>
    </recommendedName>
</protein>
<keyword evidence="1 4" id="KW-0533">Nickel</keyword>
<evidence type="ECO:0000256" key="2">
    <source>
        <dbReference type="ARBA" id="ARBA00022723"/>
    </source>
</evidence>
<feature type="binding site" evidence="4">
    <location>
        <position position="75"/>
    </location>
    <ligand>
        <name>Zn(2+)</name>
        <dbReference type="ChEBI" id="CHEBI:29105"/>
    </ligand>
</feature>
<evidence type="ECO:0000256" key="4">
    <source>
        <dbReference type="HAMAP-Rule" id="MF_00213"/>
    </source>
</evidence>
<comment type="caution">
    <text evidence="5">The sequence shown here is derived from an EMBL/GenBank/DDBJ whole genome shotgun (WGS) entry which is preliminary data.</text>
</comment>
<dbReference type="PANTHER" id="PTHR34535">
    <property type="entry name" value="HYDROGENASE MATURATION FACTOR HYPA"/>
    <property type="match status" value="1"/>
</dbReference>
<evidence type="ECO:0000256" key="3">
    <source>
        <dbReference type="ARBA" id="ARBA00022833"/>
    </source>
</evidence>
<name>A0A5M3XMI5_9ACTN</name>
<accession>A0A5M3XMI5</accession>
<evidence type="ECO:0000313" key="6">
    <source>
        <dbReference type="Proteomes" id="UP000377595"/>
    </source>
</evidence>
<proteinExistence type="inferred from homology"/>
<gene>
    <name evidence="4" type="primary">hypA</name>
    <name evidence="5" type="ORF">Aple_032590</name>
</gene>
<dbReference type="HAMAP" id="MF_00213">
    <property type="entry name" value="HypA_HybF"/>
    <property type="match status" value="1"/>
</dbReference>
<dbReference type="Gene3D" id="3.30.2320.80">
    <property type="match status" value="1"/>
</dbReference>
<feature type="binding site" evidence="4">
    <location>
        <position position="4"/>
    </location>
    <ligand>
        <name>Ni(2+)</name>
        <dbReference type="ChEBI" id="CHEBI:49786"/>
    </ligand>
</feature>
<keyword evidence="2 4" id="KW-0479">Metal-binding</keyword>
<feature type="binding site" evidence="4">
    <location>
        <position position="96"/>
    </location>
    <ligand>
        <name>Zn(2+)</name>
        <dbReference type="ChEBI" id="CHEBI:29105"/>
    </ligand>
</feature>
<dbReference type="PIRSF" id="PIRSF004761">
    <property type="entry name" value="Hydrgn_mat_HypA"/>
    <property type="match status" value="1"/>
</dbReference>
<dbReference type="PANTHER" id="PTHR34535:SF3">
    <property type="entry name" value="HYDROGENASE MATURATION FACTOR HYPA"/>
    <property type="match status" value="1"/>
</dbReference>
<dbReference type="GO" id="GO:0051604">
    <property type="term" value="P:protein maturation"/>
    <property type="evidence" value="ECO:0007669"/>
    <property type="project" value="InterPro"/>
</dbReference>
<feature type="binding site" evidence="4">
    <location>
        <position position="78"/>
    </location>
    <ligand>
        <name>Zn(2+)</name>
        <dbReference type="ChEBI" id="CHEBI:29105"/>
    </ligand>
</feature>
<dbReference type="GO" id="GO:0008270">
    <property type="term" value="F:zinc ion binding"/>
    <property type="evidence" value="ECO:0007669"/>
    <property type="project" value="UniProtKB-UniRule"/>
</dbReference>